<dbReference type="EC" id="3.6.4.3" evidence="2"/>
<dbReference type="InterPro" id="IPR050168">
    <property type="entry name" value="AAA_ATPase_domain"/>
</dbReference>
<dbReference type="VEuPathDB" id="PiroplasmaDB:BEWA_011530"/>
<gene>
    <name evidence="2" type="ORF">BEWA_011530</name>
</gene>
<dbReference type="Gene3D" id="3.40.50.300">
    <property type="entry name" value="P-loop containing nucleotide triphosphate hydrolases"/>
    <property type="match status" value="1"/>
</dbReference>
<dbReference type="GeneID" id="15805388"/>
<dbReference type="SMART" id="SM00382">
    <property type="entry name" value="AAA"/>
    <property type="match status" value="1"/>
</dbReference>
<dbReference type="InterPro" id="IPR003593">
    <property type="entry name" value="AAA+_ATPase"/>
</dbReference>
<keyword evidence="3" id="KW-1185">Reference proteome</keyword>
<evidence type="ECO:0000313" key="2">
    <source>
        <dbReference type="EMBL" id="AFZ81735.1"/>
    </source>
</evidence>
<dbReference type="EMBL" id="CP001670">
    <property type="protein sequence ID" value="AFZ81735.1"/>
    <property type="molecule type" value="Genomic_DNA"/>
</dbReference>
<dbReference type="OrthoDB" id="361275at2759"/>
<dbReference type="KEGG" id="beq:BEWA_011530"/>
<dbReference type="GO" id="GO:0005524">
    <property type="term" value="F:ATP binding"/>
    <property type="evidence" value="ECO:0007669"/>
    <property type="project" value="InterPro"/>
</dbReference>
<dbReference type="RefSeq" id="XP_004831401.1">
    <property type="nucleotide sequence ID" value="XM_004831344.1"/>
</dbReference>
<evidence type="ECO:0000313" key="3">
    <source>
        <dbReference type="Proteomes" id="UP000031512"/>
    </source>
</evidence>
<proteinExistence type="predicted"/>
<organism evidence="2 3">
    <name type="scientific">Theileria equi strain WA</name>
    <dbReference type="NCBI Taxonomy" id="1537102"/>
    <lineage>
        <taxon>Eukaryota</taxon>
        <taxon>Sar</taxon>
        <taxon>Alveolata</taxon>
        <taxon>Apicomplexa</taxon>
        <taxon>Aconoidasida</taxon>
        <taxon>Piroplasmida</taxon>
        <taxon>Theileriidae</taxon>
        <taxon>Theileria</taxon>
    </lineage>
</organism>
<keyword evidence="2" id="KW-0378">Hydrolase</keyword>
<protein>
    <submittedName>
        <fullName evidence="2">ATPase, AAA family domain-containing protein</fullName>
        <ecNumber evidence="2">3.6.4.3</ecNumber>
    </submittedName>
</protein>
<evidence type="ECO:0000259" key="1">
    <source>
        <dbReference type="SMART" id="SM00382"/>
    </source>
</evidence>
<dbReference type="STRING" id="1537102.L0B1M4"/>
<dbReference type="PANTHER" id="PTHR23077">
    <property type="entry name" value="AAA-FAMILY ATPASE"/>
    <property type="match status" value="1"/>
</dbReference>
<dbReference type="PANTHER" id="PTHR23077:SF117">
    <property type="entry name" value="AAA+ ATPASE DOMAIN-CONTAINING PROTEIN"/>
    <property type="match status" value="1"/>
</dbReference>
<name>L0B1M4_THEEQ</name>
<dbReference type="Proteomes" id="UP000031512">
    <property type="component" value="Chromosome 3"/>
</dbReference>
<dbReference type="eggNOG" id="KOG0736">
    <property type="taxonomic scope" value="Eukaryota"/>
</dbReference>
<dbReference type="InterPro" id="IPR003959">
    <property type="entry name" value="ATPase_AAA_core"/>
</dbReference>
<dbReference type="AlphaFoldDB" id="L0B1M4"/>
<dbReference type="SUPFAM" id="SSF52540">
    <property type="entry name" value="P-loop containing nucleoside triphosphate hydrolases"/>
    <property type="match status" value="1"/>
</dbReference>
<reference evidence="2 3" key="1">
    <citation type="journal article" date="2012" name="BMC Genomics">
        <title>Comparative genomic analysis and phylogenetic position of Theileria equi.</title>
        <authorList>
            <person name="Kappmeyer L.S."/>
            <person name="Thiagarajan M."/>
            <person name="Herndon D.R."/>
            <person name="Ramsay J.D."/>
            <person name="Caler E."/>
            <person name="Djikeng A."/>
            <person name="Gillespie J.J."/>
            <person name="Lau A.O."/>
            <person name="Roalson E.H."/>
            <person name="Silva J.C."/>
            <person name="Silva M.G."/>
            <person name="Suarez C.E."/>
            <person name="Ueti M.W."/>
            <person name="Nene V.M."/>
            <person name="Mealey R.H."/>
            <person name="Knowles D.P."/>
            <person name="Brayton K.A."/>
        </authorList>
    </citation>
    <scope>NUCLEOTIDE SEQUENCE [LARGE SCALE GENOMIC DNA]</scope>
    <source>
        <strain evidence="2 3">WA</strain>
    </source>
</reference>
<dbReference type="Pfam" id="PF00004">
    <property type="entry name" value="AAA"/>
    <property type="match status" value="1"/>
</dbReference>
<dbReference type="GO" id="GO:0016887">
    <property type="term" value="F:ATP hydrolysis activity"/>
    <property type="evidence" value="ECO:0007669"/>
    <property type="project" value="InterPro"/>
</dbReference>
<dbReference type="InterPro" id="IPR027417">
    <property type="entry name" value="P-loop_NTPase"/>
</dbReference>
<feature type="domain" description="AAA+ ATPase" evidence="1">
    <location>
        <begin position="470"/>
        <end position="622"/>
    </location>
</feature>
<sequence length="703" mass="80216">MNEWKIHSTSSSLEINRVQSLLLKSIGCSIFSSIICNLCNSSIRGTYGYLITSVQGNNRFVLPYIFIAEFQLYQWCRNFCKNAFWISSNAKLDRKDPIYTIKLFDYLSPCRDANWWYTNSGYIGSCCCNVCVYLCKRLREHHSSSSNTILEDIIRKESHLLLQFLKHNSKWPILEHRLLSITLDGLIAQRDLVKNCRTLKTNLDGELMCLFKNNGIFVICKDFDIFLEYNIEGSTNTGSLLLDLILEYTGLWNKLNLPIFLFMLCKDRGFKALNKNPNLDGKSDLLLKNDSISFLSRISYIKVNFYLKSDFLADENTMCRYLEQSLNIIKHFNLVSKRMNRNEISIYTDLMKMVQGYTLEELKTLVRHVNCELLNIASNKHINEISGWLLIRDSLQKAISLRPPLHLLDHMPTTYRIYHKTFPVPDEIAPLEIDHLGNLNYKKGLSRMVLSDGVYHQVVSFLDETINPDAANGLIIDGPSGSGKTTLAISIAWELGGILIIANILDFLRPQVGFSEKLIHNFFHSIQIQFNKCLKEGTRRSSTQCTVLFEGLDTLNSTDAGYIKRTISALCMEMDSFATNSRFLSNKSVLFICTANKASEIPKKLRTRGRFEHVLTLSGDVADSSLLKSCFELYLNARCDFMDRVDQIVAKIASYRGKYTINPAIITKMCKEAAYYNIKTLGGLSQSTITISNMLNVIDSTFV</sequence>
<accession>L0B1M4</accession>